<comment type="caution">
    <text evidence="1">The sequence shown here is derived from an EMBL/GenBank/DDBJ whole genome shotgun (WGS) entry which is preliminary data.</text>
</comment>
<gene>
    <name evidence="1" type="ORF">L3Q82_019060</name>
</gene>
<proteinExistence type="predicted"/>
<organism evidence="1 2">
    <name type="scientific">Scortum barcoo</name>
    <name type="common">barcoo grunter</name>
    <dbReference type="NCBI Taxonomy" id="214431"/>
    <lineage>
        <taxon>Eukaryota</taxon>
        <taxon>Metazoa</taxon>
        <taxon>Chordata</taxon>
        <taxon>Craniata</taxon>
        <taxon>Vertebrata</taxon>
        <taxon>Euteleostomi</taxon>
        <taxon>Actinopterygii</taxon>
        <taxon>Neopterygii</taxon>
        <taxon>Teleostei</taxon>
        <taxon>Neoteleostei</taxon>
        <taxon>Acanthomorphata</taxon>
        <taxon>Eupercaria</taxon>
        <taxon>Centrarchiformes</taxon>
        <taxon>Terapontoidei</taxon>
        <taxon>Terapontidae</taxon>
        <taxon>Scortum</taxon>
    </lineage>
</organism>
<dbReference type="EMBL" id="CM041552">
    <property type="protein sequence ID" value="KAI3354550.1"/>
    <property type="molecule type" value="Genomic_DNA"/>
</dbReference>
<evidence type="ECO:0000313" key="2">
    <source>
        <dbReference type="Proteomes" id="UP000831701"/>
    </source>
</evidence>
<dbReference type="Proteomes" id="UP000831701">
    <property type="component" value="Chromosome 22"/>
</dbReference>
<reference evidence="1" key="1">
    <citation type="submission" date="2022-04" db="EMBL/GenBank/DDBJ databases">
        <title>Jade perch genome.</title>
        <authorList>
            <person name="Chao B."/>
        </authorList>
    </citation>
    <scope>NUCLEOTIDE SEQUENCE</scope>
    <source>
        <strain evidence="1">CB-2022</strain>
    </source>
</reference>
<accession>A0ACB8VGG3</accession>
<name>A0ACB8VGG3_9TELE</name>
<keyword evidence="2" id="KW-1185">Reference proteome</keyword>
<evidence type="ECO:0000313" key="1">
    <source>
        <dbReference type="EMBL" id="KAI3354550.1"/>
    </source>
</evidence>
<sequence>CCMPLLFVPPAVVLVCLLQTAFGQVFFPWNPSDVAQVNPNSNTGSVCNTDQGSCGCCLMLQNTEKMSTYFTMTLDKIEKEYLQTMQSFETIEASRTAFSVALFSDSRFQCYGPFAINQVIPYKHVFINLGGGYSTNTGIFTVPHSGVYSLALTVYSDAGAPGNKLAVCAGLQVNGQVVAGSRDQNTNDQEDSATIAVALHLKAGDQVAVRLPATCFLCDDNSHYNTFSGFLLYLTE</sequence>
<protein>
    <submittedName>
        <fullName evidence="1">Uncharacterized protein</fullName>
    </submittedName>
</protein>
<feature type="non-terminal residue" evidence="1">
    <location>
        <position position="1"/>
    </location>
</feature>